<keyword evidence="3" id="KW-1185">Reference proteome</keyword>
<dbReference type="AlphaFoldDB" id="A0A1Q3D888"/>
<dbReference type="PANTHER" id="PTHR32258">
    <property type="entry name" value="PROTEIN NETWORKED 4A"/>
    <property type="match status" value="1"/>
</dbReference>
<dbReference type="OrthoDB" id="10255522at2759"/>
<evidence type="ECO:0000256" key="1">
    <source>
        <dbReference type="SAM" id="MobiDB-lite"/>
    </source>
</evidence>
<dbReference type="PANTHER" id="PTHR32258:SF32">
    <property type="entry name" value="PROTEIN NETWORKED 1D"/>
    <property type="match status" value="1"/>
</dbReference>
<dbReference type="GO" id="GO:0051015">
    <property type="term" value="F:actin filament binding"/>
    <property type="evidence" value="ECO:0007669"/>
    <property type="project" value="TreeGrafter"/>
</dbReference>
<reference evidence="3" key="1">
    <citation type="submission" date="2016-04" db="EMBL/GenBank/DDBJ databases">
        <title>Cephalotus genome sequencing.</title>
        <authorList>
            <person name="Fukushima K."/>
            <person name="Hasebe M."/>
            <person name="Fang X."/>
        </authorList>
    </citation>
    <scope>NUCLEOTIDE SEQUENCE [LARGE SCALE GENOMIC DNA]</scope>
    <source>
        <strain evidence="3">cv. St1</strain>
    </source>
</reference>
<proteinExistence type="predicted"/>
<evidence type="ECO:0000313" key="3">
    <source>
        <dbReference type="Proteomes" id="UP000187406"/>
    </source>
</evidence>
<accession>A0A1Q3D888</accession>
<dbReference type="EMBL" id="BDDD01004937">
    <property type="protein sequence ID" value="GAV88533.1"/>
    <property type="molecule type" value="Genomic_DNA"/>
</dbReference>
<dbReference type="Proteomes" id="UP000187406">
    <property type="component" value="Unassembled WGS sequence"/>
</dbReference>
<organism evidence="2 3">
    <name type="scientific">Cephalotus follicularis</name>
    <name type="common">Albany pitcher plant</name>
    <dbReference type="NCBI Taxonomy" id="3775"/>
    <lineage>
        <taxon>Eukaryota</taxon>
        <taxon>Viridiplantae</taxon>
        <taxon>Streptophyta</taxon>
        <taxon>Embryophyta</taxon>
        <taxon>Tracheophyta</taxon>
        <taxon>Spermatophyta</taxon>
        <taxon>Magnoliopsida</taxon>
        <taxon>eudicotyledons</taxon>
        <taxon>Gunneridae</taxon>
        <taxon>Pentapetalae</taxon>
        <taxon>rosids</taxon>
        <taxon>fabids</taxon>
        <taxon>Oxalidales</taxon>
        <taxon>Cephalotaceae</taxon>
        <taxon>Cephalotus</taxon>
    </lineage>
</organism>
<dbReference type="InParanoid" id="A0A1Q3D888"/>
<dbReference type="STRING" id="3775.A0A1Q3D888"/>
<sequence length="216" mass="24359">MRNKAIEKALMQMKRLAILENLNANSKLEVAMRQIEELKSRGSLQPESVRRSNRISPKQKELGDGFSNDLNPWKPTPEISEEGNEVITKDIVLDQISDCSSYGISRRGTADVEDQMLELWETTDQDGSIDQQVGRAKKLPSAPTDYCQVNAVKGRRSRNPSVASLVEKELGVDILEIPRRSAERLNEEGSRRKILERLDSDAQKLANLQITVQDLM</sequence>
<evidence type="ECO:0000313" key="2">
    <source>
        <dbReference type="EMBL" id="GAV88533.1"/>
    </source>
</evidence>
<feature type="region of interest" description="Disordered" evidence="1">
    <location>
        <begin position="40"/>
        <end position="82"/>
    </location>
</feature>
<gene>
    <name evidence="2" type="ORF">CFOL_v3_31955</name>
</gene>
<protein>
    <submittedName>
        <fullName evidence="2">Uncharacterized protein</fullName>
    </submittedName>
</protein>
<comment type="caution">
    <text evidence="2">The sequence shown here is derived from an EMBL/GenBank/DDBJ whole genome shotgun (WGS) entry which is preliminary data.</text>
</comment>
<dbReference type="InterPro" id="IPR051861">
    <property type="entry name" value="NET_actin-binding_domain"/>
</dbReference>
<dbReference type="GO" id="GO:0005886">
    <property type="term" value="C:plasma membrane"/>
    <property type="evidence" value="ECO:0007669"/>
    <property type="project" value="TreeGrafter"/>
</dbReference>
<name>A0A1Q3D888_CEPFO</name>